<reference evidence="5 6" key="1">
    <citation type="submission" date="2024-10" db="EMBL/GenBank/DDBJ databases">
        <title>The Natural Products Discovery Center: Release of the First 8490 Sequenced Strains for Exploring Actinobacteria Biosynthetic Diversity.</title>
        <authorList>
            <person name="Kalkreuter E."/>
            <person name="Kautsar S.A."/>
            <person name="Yang D."/>
            <person name="Bader C.D."/>
            <person name="Teijaro C.N."/>
            <person name="Fluegel L."/>
            <person name="Davis C.M."/>
            <person name="Simpson J.R."/>
            <person name="Lauterbach L."/>
            <person name="Steele A.D."/>
            <person name="Gui C."/>
            <person name="Meng S."/>
            <person name="Li G."/>
            <person name="Viehrig K."/>
            <person name="Ye F."/>
            <person name="Su P."/>
            <person name="Kiefer A.F."/>
            <person name="Nichols A."/>
            <person name="Cepeda A.J."/>
            <person name="Yan W."/>
            <person name="Fan B."/>
            <person name="Jiang Y."/>
            <person name="Adhikari A."/>
            <person name="Zheng C.-J."/>
            <person name="Schuster L."/>
            <person name="Cowan T.M."/>
            <person name="Smanski M.J."/>
            <person name="Chevrette M.G."/>
            <person name="De Carvalho L.P.S."/>
            <person name="Shen B."/>
        </authorList>
    </citation>
    <scope>NUCLEOTIDE SEQUENCE [LARGE SCALE GENOMIC DNA]</scope>
    <source>
        <strain evidence="5 6">NPDC004045</strain>
    </source>
</reference>
<name>A0ABW6PLK2_9NOCA</name>
<dbReference type="PANTHER" id="PTHR37042:SF4">
    <property type="entry name" value="OUTER MEMBRANE PROTEIN RV1973"/>
    <property type="match status" value="1"/>
</dbReference>
<proteinExistence type="predicted"/>
<evidence type="ECO:0000256" key="4">
    <source>
        <dbReference type="SAM" id="Phobius"/>
    </source>
</evidence>
<evidence type="ECO:0000313" key="6">
    <source>
        <dbReference type="Proteomes" id="UP001601444"/>
    </source>
</evidence>
<feature type="compositionally biased region" description="Low complexity" evidence="3">
    <location>
        <begin position="32"/>
        <end position="68"/>
    </location>
</feature>
<protein>
    <recommendedName>
        <fullName evidence="7">Mce-associated membrane protein</fullName>
    </recommendedName>
</protein>
<comment type="subcellular location">
    <subcellularLocation>
        <location evidence="1">Membrane</location>
    </subcellularLocation>
</comment>
<keyword evidence="2 4" id="KW-0472">Membrane</keyword>
<sequence>MSDNDTTPDPGEKNAATPQTDAAPEAGTAGSGAAADPAETDAAPEAAVTAGAAQRAGAPAAAPEVSVALDKEAPASADPDTSDVPVADPAGDPASARRRLPRFAFGRRAKVAAGAAVAVALAATSAGCVALFLQDREHRGLLAAHEEAREAACAYAPVLADYDSKNLDKYFKAVLDGATGDWRKQFESTSTELRQVLEQGEVTTKVTDVQCAIREGDTESAEAIVVVGQSVSSLGTQHKPAAGQLSMVLWLRKSGDRWLVEKLNSPLAQTTPQ</sequence>
<evidence type="ECO:0000313" key="5">
    <source>
        <dbReference type="EMBL" id="MFF0543243.1"/>
    </source>
</evidence>
<organism evidence="5 6">
    <name type="scientific">Nocardia thailandica</name>
    <dbReference type="NCBI Taxonomy" id="257275"/>
    <lineage>
        <taxon>Bacteria</taxon>
        <taxon>Bacillati</taxon>
        <taxon>Actinomycetota</taxon>
        <taxon>Actinomycetes</taxon>
        <taxon>Mycobacteriales</taxon>
        <taxon>Nocardiaceae</taxon>
        <taxon>Nocardia</taxon>
    </lineage>
</organism>
<evidence type="ECO:0000256" key="3">
    <source>
        <dbReference type="SAM" id="MobiDB-lite"/>
    </source>
</evidence>
<feature type="transmembrane region" description="Helical" evidence="4">
    <location>
        <begin position="111"/>
        <end position="133"/>
    </location>
</feature>
<evidence type="ECO:0008006" key="7">
    <source>
        <dbReference type="Google" id="ProtNLM"/>
    </source>
</evidence>
<dbReference type="RefSeq" id="WP_387699917.1">
    <property type="nucleotide sequence ID" value="NZ_JBIAMX010000005.1"/>
</dbReference>
<comment type="caution">
    <text evidence="5">The sequence shown here is derived from an EMBL/GenBank/DDBJ whole genome shotgun (WGS) entry which is preliminary data.</text>
</comment>
<evidence type="ECO:0000256" key="2">
    <source>
        <dbReference type="ARBA" id="ARBA00023136"/>
    </source>
</evidence>
<dbReference type="Proteomes" id="UP001601444">
    <property type="component" value="Unassembled WGS sequence"/>
</dbReference>
<accession>A0ABW6PLK2</accession>
<dbReference type="EMBL" id="JBIAMX010000005">
    <property type="protein sequence ID" value="MFF0543243.1"/>
    <property type="molecule type" value="Genomic_DNA"/>
</dbReference>
<feature type="region of interest" description="Disordered" evidence="3">
    <location>
        <begin position="1"/>
        <end position="96"/>
    </location>
</feature>
<dbReference type="PANTHER" id="PTHR37042">
    <property type="entry name" value="OUTER MEMBRANE PROTEIN RV1973"/>
    <property type="match status" value="1"/>
</dbReference>
<evidence type="ECO:0000256" key="1">
    <source>
        <dbReference type="ARBA" id="ARBA00004370"/>
    </source>
</evidence>
<keyword evidence="6" id="KW-1185">Reference proteome</keyword>
<keyword evidence="4" id="KW-0812">Transmembrane</keyword>
<keyword evidence="4" id="KW-1133">Transmembrane helix</keyword>
<gene>
    <name evidence="5" type="ORF">ACFYTF_10430</name>
</gene>